<evidence type="ECO:0000256" key="5">
    <source>
        <dbReference type="ARBA" id="ARBA00022448"/>
    </source>
</evidence>
<dbReference type="SUPFAM" id="SSF89392">
    <property type="entry name" value="Prokaryotic lipoproteins and lipoprotein localization factors"/>
    <property type="match status" value="1"/>
</dbReference>
<evidence type="ECO:0000313" key="14">
    <source>
        <dbReference type="EMBL" id="NYZ61686.1"/>
    </source>
</evidence>
<comment type="subcellular location">
    <subcellularLocation>
        <location evidence="1">Cell outer membrane</location>
        <topology evidence="1">Lipid-anchor</topology>
    </subcellularLocation>
</comment>
<evidence type="ECO:0000256" key="8">
    <source>
        <dbReference type="ARBA" id="ARBA00023136"/>
    </source>
</evidence>
<protein>
    <recommendedName>
        <fullName evidence="4">Outer-membrane lipoprotein LolB</fullName>
    </recommendedName>
</protein>
<sequence length="220" mass="23461">MTPRLACLALLAGALAACSSVPERPPARTAVLAPEARLAAEARLAERESVVRALPAYGFAGRVAMSNGRDGGNGRLDWRQSGASFSVALTAPVTRQSWRLTGDPDRARIEGLDGGPREDSDVVRLLWEATGFDIPVAALAAWAAGMRAEPARFGEAEVEFTADGQLARLRQNGWTIDYLDWQSDAAGSVPALPVRINAAREAARVRLIVDAWMPDSSDTP</sequence>
<dbReference type="AlphaFoldDB" id="A0A7Z0TTD2"/>
<dbReference type="CDD" id="cd16326">
    <property type="entry name" value="LolB"/>
    <property type="match status" value="1"/>
</dbReference>
<evidence type="ECO:0000256" key="1">
    <source>
        <dbReference type="ARBA" id="ARBA00004459"/>
    </source>
</evidence>
<keyword evidence="9" id="KW-0564">Palmitate</keyword>
<organism evidence="14 15">
    <name type="scientific">Luteimonas deserti</name>
    <dbReference type="NCBI Taxonomy" id="2752306"/>
    <lineage>
        <taxon>Bacteria</taxon>
        <taxon>Pseudomonadati</taxon>
        <taxon>Pseudomonadota</taxon>
        <taxon>Gammaproteobacteria</taxon>
        <taxon>Lysobacterales</taxon>
        <taxon>Lysobacteraceae</taxon>
        <taxon>Luteimonas</taxon>
    </lineage>
</organism>
<evidence type="ECO:0000256" key="13">
    <source>
        <dbReference type="SAM" id="SignalP"/>
    </source>
</evidence>
<evidence type="ECO:0000256" key="6">
    <source>
        <dbReference type="ARBA" id="ARBA00022729"/>
    </source>
</evidence>
<dbReference type="GO" id="GO:0009279">
    <property type="term" value="C:cell outer membrane"/>
    <property type="evidence" value="ECO:0007669"/>
    <property type="project" value="UniProtKB-SubCell"/>
</dbReference>
<comment type="subunit">
    <text evidence="3">Monomer.</text>
</comment>
<feature type="signal peptide" evidence="13">
    <location>
        <begin position="1"/>
        <end position="19"/>
    </location>
</feature>
<keyword evidence="7" id="KW-0653">Protein transport</keyword>
<feature type="chain" id="PRO_5031006226" description="Outer-membrane lipoprotein LolB" evidence="13">
    <location>
        <begin position="20"/>
        <end position="220"/>
    </location>
</feature>
<dbReference type="Pfam" id="PF03550">
    <property type="entry name" value="LolB"/>
    <property type="match status" value="1"/>
</dbReference>
<evidence type="ECO:0000256" key="3">
    <source>
        <dbReference type="ARBA" id="ARBA00011245"/>
    </source>
</evidence>
<keyword evidence="12 14" id="KW-0449">Lipoprotein</keyword>
<dbReference type="NCBIfam" id="TIGR00548">
    <property type="entry name" value="lolB"/>
    <property type="match status" value="1"/>
</dbReference>
<keyword evidence="8" id="KW-0472">Membrane</keyword>
<gene>
    <name evidence="14" type="primary">lolB</name>
    <name evidence="14" type="ORF">H0E82_02735</name>
</gene>
<dbReference type="GO" id="GO:0015031">
    <property type="term" value="P:protein transport"/>
    <property type="evidence" value="ECO:0007669"/>
    <property type="project" value="UniProtKB-KW"/>
</dbReference>
<dbReference type="EMBL" id="JACCJZ010000005">
    <property type="protein sequence ID" value="NYZ61686.1"/>
    <property type="molecule type" value="Genomic_DNA"/>
</dbReference>
<keyword evidence="11" id="KW-0998">Cell outer membrane</keyword>
<evidence type="ECO:0000256" key="9">
    <source>
        <dbReference type="ARBA" id="ARBA00023139"/>
    </source>
</evidence>
<reference evidence="14 15" key="1">
    <citation type="submission" date="2020-07" db="EMBL/GenBank/DDBJ databases">
        <title>isolation of Luteimonas sp. SJ-16.</title>
        <authorList>
            <person name="Huang X.-X."/>
            <person name="Xu L."/>
            <person name="Sun J.-Q."/>
        </authorList>
    </citation>
    <scope>NUCLEOTIDE SEQUENCE [LARGE SCALE GENOMIC DNA]</scope>
    <source>
        <strain evidence="14 15">SJ-16</strain>
    </source>
</reference>
<dbReference type="Proteomes" id="UP000589896">
    <property type="component" value="Unassembled WGS sequence"/>
</dbReference>
<name>A0A7Z0TTD2_9GAMM</name>
<accession>A0A7Z0TTD2</accession>
<comment type="caution">
    <text evidence="14">The sequence shown here is derived from an EMBL/GenBank/DDBJ whole genome shotgun (WGS) entry which is preliminary data.</text>
</comment>
<dbReference type="Gene3D" id="2.50.20.10">
    <property type="entry name" value="Lipoprotein localisation LolA/LolB/LppX"/>
    <property type="match status" value="1"/>
</dbReference>
<comment type="similarity">
    <text evidence="2">Belongs to the LolB family.</text>
</comment>
<keyword evidence="15" id="KW-1185">Reference proteome</keyword>
<dbReference type="InterPro" id="IPR004565">
    <property type="entry name" value="OM_lipoprot_LolB"/>
</dbReference>
<evidence type="ECO:0000256" key="10">
    <source>
        <dbReference type="ARBA" id="ARBA00023186"/>
    </source>
</evidence>
<evidence type="ECO:0000256" key="11">
    <source>
        <dbReference type="ARBA" id="ARBA00023237"/>
    </source>
</evidence>
<keyword evidence="6 13" id="KW-0732">Signal</keyword>
<evidence type="ECO:0000256" key="2">
    <source>
        <dbReference type="ARBA" id="ARBA00009696"/>
    </source>
</evidence>
<evidence type="ECO:0000256" key="4">
    <source>
        <dbReference type="ARBA" id="ARBA00016202"/>
    </source>
</evidence>
<keyword evidence="10" id="KW-0143">Chaperone</keyword>
<dbReference type="InterPro" id="IPR029046">
    <property type="entry name" value="LolA/LolB/LppX"/>
</dbReference>
<evidence type="ECO:0000256" key="12">
    <source>
        <dbReference type="ARBA" id="ARBA00023288"/>
    </source>
</evidence>
<evidence type="ECO:0000256" key="7">
    <source>
        <dbReference type="ARBA" id="ARBA00022927"/>
    </source>
</evidence>
<dbReference type="RefSeq" id="WP_180543491.1">
    <property type="nucleotide sequence ID" value="NZ_JACCJZ010000005.1"/>
</dbReference>
<proteinExistence type="inferred from homology"/>
<dbReference type="PROSITE" id="PS51257">
    <property type="entry name" value="PROKAR_LIPOPROTEIN"/>
    <property type="match status" value="1"/>
</dbReference>
<evidence type="ECO:0000313" key="15">
    <source>
        <dbReference type="Proteomes" id="UP000589896"/>
    </source>
</evidence>
<keyword evidence="5" id="KW-0813">Transport</keyword>